<dbReference type="Gene3D" id="1.25.40.80">
    <property type="match status" value="1"/>
</dbReference>
<evidence type="ECO:0000259" key="8">
    <source>
        <dbReference type="PROSITE" id="PS51645"/>
    </source>
</evidence>
<keyword evidence="5 7" id="KW-0157">Chromophore</keyword>
<dbReference type="InterPro" id="IPR014133">
    <property type="entry name" value="Cry_DASH"/>
</dbReference>
<dbReference type="InterPro" id="IPR036134">
    <property type="entry name" value="Crypto/Photolyase_FAD-like_sf"/>
</dbReference>
<evidence type="ECO:0000256" key="2">
    <source>
        <dbReference type="ARBA" id="ARBA00017881"/>
    </source>
</evidence>
<evidence type="ECO:0000256" key="3">
    <source>
        <dbReference type="ARBA" id="ARBA00022630"/>
    </source>
</evidence>
<dbReference type="PROSITE" id="PS51645">
    <property type="entry name" value="PHR_CRY_ALPHA_BETA"/>
    <property type="match status" value="1"/>
</dbReference>
<evidence type="ECO:0000256" key="6">
    <source>
        <dbReference type="PIRSR" id="PIRSR602081-1"/>
    </source>
</evidence>
<dbReference type="PANTHER" id="PTHR11455">
    <property type="entry name" value="CRYPTOCHROME"/>
    <property type="match status" value="1"/>
</dbReference>
<gene>
    <name evidence="9" type="ORF">K4G66_05655</name>
</gene>
<dbReference type="GO" id="GO:0071949">
    <property type="term" value="F:FAD binding"/>
    <property type="evidence" value="ECO:0007669"/>
    <property type="project" value="TreeGrafter"/>
</dbReference>
<dbReference type="SUPFAM" id="SSF52425">
    <property type="entry name" value="Cryptochrome/photolyase, N-terminal domain"/>
    <property type="match status" value="1"/>
</dbReference>
<dbReference type="PANTHER" id="PTHR11455:SF22">
    <property type="entry name" value="CRYPTOCHROME DASH"/>
    <property type="match status" value="1"/>
</dbReference>
<dbReference type="SUPFAM" id="SSF48173">
    <property type="entry name" value="Cryptochrome/photolyase FAD-binding domain"/>
    <property type="match status" value="1"/>
</dbReference>
<dbReference type="InterPro" id="IPR002081">
    <property type="entry name" value="Cryptochrome/DNA_photolyase_1"/>
</dbReference>
<dbReference type="EMBL" id="CP120682">
    <property type="protein sequence ID" value="WKN38183.1"/>
    <property type="molecule type" value="Genomic_DNA"/>
</dbReference>
<evidence type="ECO:0000256" key="1">
    <source>
        <dbReference type="ARBA" id="ARBA00005862"/>
    </source>
</evidence>
<evidence type="ECO:0000256" key="7">
    <source>
        <dbReference type="RuleBase" id="RU367151"/>
    </source>
</evidence>
<dbReference type="InterPro" id="IPR014729">
    <property type="entry name" value="Rossmann-like_a/b/a_fold"/>
</dbReference>
<dbReference type="GO" id="GO:0003677">
    <property type="term" value="F:DNA binding"/>
    <property type="evidence" value="ECO:0007669"/>
    <property type="project" value="TreeGrafter"/>
</dbReference>
<evidence type="ECO:0000256" key="4">
    <source>
        <dbReference type="ARBA" id="ARBA00022827"/>
    </source>
</evidence>
<comment type="function">
    <text evidence="7">May have a photoreceptor function.</text>
</comment>
<evidence type="ECO:0000256" key="5">
    <source>
        <dbReference type="ARBA" id="ARBA00022991"/>
    </source>
</evidence>
<dbReference type="InterPro" id="IPR005101">
    <property type="entry name" value="Cryptochr/Photolyase_FAD-bd"/>
</dbReference>
<dbReference type="InterPro" id="IPR036155">
    <property type="entry name" value="Crypto/Photolyase_N_sf"/>
</dbReference>
<keyword evidence="3 6" id="KW-0285">Flavoprotein</keyword>
<dbReference type="AlphaFoldDB" id="A0AA49JEI8"/>
<feature type="domain" description="Photolyase/cryptochrome alpha/beta" evidence="8">
    <location>
        <begin position="4"/>
        <end position="138"/>
    </location>
</feature>
<name>A0AA49JEI8_9BACT</name>
<feature type="binding site" evidence="6">
    <location>
        <position position="234"/>
    </location>
    <ligand>
        <name>FAD</name>
        <dbReference type="ChEBI" id="CHEBI:57692"/>
    </ligand>
</feature>
<dbReference type="Pfam" id="PF03441">
    <property type="entry name" value="FAD_binding_7"/>
    <property type="match status" value="1"/>
</dbReference>
<proteinExistence type="inferred from homology"/>
<protein>
    <recommendedName>
        <fullName evidence="2 7">Cryptochrome DASH</fullName>
    </recommendedName>
</protein>
<comment type="cofactor">
    <cofactor evidence="7">
        <name>(6R)-5,10-methylene-5,6,7,8-tetrahydrofolate</name>
        <dbReference type="ChEBI" id="CHEBI:15636"/>
    </cofactor>
    <text evidence="7">Binds 1 5,10-methenyltetrahydrofolate (MTHF) per subunit.</text>
</comment>
<accession>A0AA49JEI8</accession>
<organism evidence="9">
    <name type="scientific">Roseihalotalea indica</name>
    <dbReference type="NCBI Taxonomy" id="2867963"/>
    <lineage>
        <taxon>Bacteria</taxon>
        <taxon>Pseudomonadati</taxon>
        <taxon>Bacteroidota</taxon>
        <taxon>Cytophagia</taxon>
        <taxon>Cytophagales</taxon>
        <taxon>Catalimonadaceae</taxon>
        <taxon>Roseihalotalea</taxon>
    </lineage>
</organism>
<dbReference type="GO" id="GO:0000719">
    <property type="term" value="P:photoreactive repair"/>
    <property type="evidence" value="ECO:0007669"/>
    <property type="project" value="TreeGrafter"/>
</dbReference>
<comment type="cofactor">
    <cofactor evidence="6 7">
        <name>FAD</name>
        <dbReference type="ChEBI" id="CHEBI:57692"/>
    </cofactor>
    <text evidence="6 7">Binds 1 FAD per subunit.</text>
</comment>
<dbReference type="NCBIfam" id="TIGR02765">
    <property type="entry name" value="crypto_DASH"/>
    <property type="match status" value="1"/>
</dbReference>
<dbReference type="Pfam" id="PF00875">
    <property type="entry name" value="DNA_photolyase"/>
    <property type="match status" value="1"/>
</dbReference>
<dbReference type="PRINTS" id="PR00147">
    <property type="entry name" value="DNAPHOTLYASE"/>
</dbReference>
<dbReference type="GO" id="GO:0003904">
    <property type="term" value="F:deoxyribodipyrimidine photo-lyase activity"/>
    <property type="evidence" value="ECO:0007669"/>
    <property type="project" value="TreeGrafter"/>
</dbReference>
<reference evidence="9" key="2">
    <citation type="journal article" date="2024" name="Antonie Van Leeuwenhoek">
        <title>Roseihalotalea indica gen. nov., sp. nov., a halophilic Bacteroidetes from mesopelagic Southwest Indian Ocean with higher carbohydrate metabolic potential.</title>
        <authorList>
            <person name="Chen B."/>
            <person name="Zhang M."/>
            <person name="Lin D."/>
            <person name="Ye J."/>
            <person name="Tang K."/>
        </authorList>
    </citation>
    <scope>NUCLEOTIDE SEQUENCE</scope>
    <source>
        <strain evidence="9">TK19036</strain>
    </source>
</reference>
<evidence type="ECO:0000313" key="9">
    <source>
        <dbReference type="EMBL" id="WKN38183.1"/>
    </source>
</evidence>
<dbReference type="Gene3D" id="3.40.50.620">
    <property type="entry name" value="HUPs"/>
    <property type="match status" value="1"/>
</dbReference>
<sequence length="475" mass="55073">MTHKNSILWFRNDLRLHDNVALNEAIRRSNNVYPVYCFDPRHFYNTELGLPKTGAYRAQFLLESVIDLRNNLQVLGSDLIIRYGFPEKVITQLASEVGASQVFASKEVTPEEISVEEKLESALTSHRIEVDFIWQSTLLHVDDIPWPINNVPDIFAQFRREAEKITQIRKTVAAPHSLNSLDGVVTGDIPTLEQLGLSAPVFDERAVLPFQGGETSGIARLKEYFWKNNNLKDYKETRNGMLGADYSSKFSAWLANGSLSPRTIYEEIKRYEQERIENKSTYWLIFELLWRDYFRFMAKKYGSRLFHIEGIQDKTITLNNDVALFEKWKNGKTGVPFIDANMREINATGFMSNRGRQNVASFLIKDLQVNWTWGASYFETMLIDYDVCSNWGNWNYIAGVGNDPRENRYFNIMSQAQRYDPQGEYVRHWIPELSHISGKKVHYPSEIPQPELEEMGVKIGKNYPEPLVAFSKWLY</sequence>
<dbReference type="InterPro" id="IPR006050">
    <property type="entry name" value="DNA_photolyase_N"/>
</dbReference>
<keyword evidence="4 6" id="KW-0274">FAD</keyword>
<dbReference type="Gene3D" id="1.10.579.10">
    <property type="entry name" value="DNA Cyclobutane Dipyrimidine Photolyase, subunit A, domain 3"/>
    <property type="match status" value="1"/>
</dbReference>
<feature type="binding site" evidence="6">
    <location>
        <begin position="247"/>
        <end position="251"/>
    </location>
    <ligand>
        <name>FAD</name>
        <dbReference type="ChEBI" id="CHEBI:57692"/>
    </ligand>
</feature>
<comment type="similarity">
    <text evidence="1 7">Belongs to the DNA photolyase class-1 family.</text>
</comment>
<feature type="binding site" evidence="6">
    <location>
        <begin position="384"/>
        <end position="386"/>
    </location>
    <ligand>
        <name>FAD</name>
        <dbReference type="ChEBI" id="CHEBI:57692"/>
    </ligand>
</feature>
<reference evidence="9" key="1">
    <citation type="journal article" date="2023" name="Comput. Struct. Biotechnol. J.">
        <title>Discovery of a novel marine Bacteroidetes with a rich repertoire of carbohydrate-active enzymes.</title>
        <authorList>
            <person name="Chen B."/>
            <person name="Liu G."/>
            <person name="Chen Q."/>
            <person name="Wang H."/>
            <person name="Liu L."/>
            <person name="Tang K."/>
        </authorList>
    </citation>
    <scope>NUCLEOTIDE SEQUENCE</scope>
    <source>
        <strain evidence="9">TK19036</strain>
    </source>
</reference>